<dbReference type="PANTHER" id="PTHR34190:SF10">
    <property type="entry name" value="TERNARY COMPLEX FACTOR MIP1 LEUCINE-ZIPPER DOMAIN-CONTAINING PROTEIN"/>
    <property type="match status" value="1"/>
</dbReference>
<accession>A0ABS8RV37</accession>
<evidence type="ECO:0000313" key="2">
    <source>
        <dbReference type="EMBL" id="MCD7450634.1"/>
    </source>
</evidence>
<protein>
    <submittedName>
        <fullName evidence="2">Uncharacterized protein</fullName>
    </submittedName>
</protein>
<evidence type="ECO:0000256" key="1">
    <source>
        <dbReference type="SAM" id="MobiDB-lite"/>
    </source>
</evidence>
<organism evidence="2 3">
    <name type="scientific">Datura stramonium</name>
    <name type="common">Jimsonweed</name>
    <name type="synonym">Common thornapple</name>
    <dbReference type="NCBI Taxonomy" id="4076"/>
    <lineage>
        <taxon>Eukaryota</taxon>
        <taxon>Viridiplantae</taxon>
        <taxon>Streptophyta</taxon>
        <taxon>Embryophyta</taxon>
        <taxon>Tracheophyta</taxon>
        <taxon>Spermatophyta</taxon>
        <taxon>Magnoliopsida</taxon>
        <taxon>eudicotyledons</taxon>
        <taxon>Gunneridae</taxon>
        <taxon>Pentapetalae</taxon>
        <taxon>asterids</taxon>
        <taxon>lamiids</taxon>
        <taxon>Solanales</taxon>
        <taxon>Solanaceae</taxon>
        <taxon>Solanoideae</taxon>
        <taxon>Datureae</taxon>
        <taxon>Datura</taxon>
    </lineage>
</organism>
<name>A0ABS8RV37_DATST</name>
<feature type="region of interest" description="Disordered" evidence="1">
    <location>
        <begin position="93"/>
        <end position="162"/>
    </location>
</feature>
<dbReference type="Proteomes" id="UP000823775">
    <property type="component" value="Unassembled WGS sequence"/>
</dbReference>
<feature type="compositionally biased region" description="Low complexity" evidence="1">
    <location>
        <begin position="129"/>
        <end position="139"/>
    </location>
</feature>
<keyword evidence="3" id="KW-1185">Reference proteome</keyword>
<comment type="caution">
    <text evidence="2">The sequence shown here is derived from an EMBL/GenBank/DDBJ whole genome shotgun (WGS) entry which is preliminary data.</text>
</comment>
<dbReference type="PANTHER" id="PTHR34190">
    <property type="entry name" value="EXPRESSED PROTEIN"/>
    <property type="match status" value="1"/>
</dbReference>
<sequence>MKQQELDKDDNQYLASSLPVLPRLDRLDFLLQVLEEKHGVSAAGRNDAVKKGEKEEEYSRTLSLSSALQEVHHKGTLVDRLTALENRLLKLSLEMEEGNTSRSSSSKSRHGSLTRNEEEDNTKEKQLQEEATTTDEAAASLSSGKTDEVVGNAKMRRKSSHRKWRLGSCLRMGCN</sequence>
<reference evidence="2 3" key="1">
    <citation type="journal article" date="2021" name="BMC Genomics">
        <title>Datura genome reveals duplications of psychoactive alkaloid biosynthetic genes and high mutation rate following tissue culture.</title>
        <authorList>
            <person name="Rajewski A."/>
            <person name="Carter-House D."/>
            <person name="Stajich J."/>
            <person name="Litt A."/>
        </authorList>
    </citation>
    <scope>NUCLEOTIDE SEQUENCE [LARGE SCALE GENOMIC DNA]</scope>
    <source>
        <strain evidence="2">AR-01</strain>
    </source>
</reference>
<proteinExistence type="predicted"/>
<gene>
    <name evidence="2" type="ORF">HAX54_007608</name>
</gene>
<evidence type="ECO:0000313" key="3">
    <source>
        <dbReference type="Proteomes" id="UP000823775"/>
    </source>
</evidence>
<dbReference type="EMBL" id="JACEIK010000139">
    <property type="protein sequence ID" value="MCD7450634.1"/>
    <property type="molecule type" value="Genomic_DNA"/>
</dbReference>